<evidence type="ECO:0000313" key="2">
    <source>
        <dbReference type="EMBL" id="VVN34088.1"/>
    </source>
</evidence>
<evidence type="ECO:0000313" key="3">
    <source>
        <dbReference type="Proteomes" id="UP000326595"/>
    </source>
</evidence>
<protein>
    <recommendedName>
        <fullName evidence="4">ATP-grasp domain-containing protein</fullName>
    </recommendedName>
</protein>
<reference evidence="2" key="1">
    <citation type="submission" date="2019-09" db="EMBL/GenBank/DDBJ databases">
        <authorList>
            <person name="Chandra G."/>
            <person name="Truman W A."/>
        </authorList>
    </citation>
    <scope>NUCLEOTIDE SEQUENCE [LARGE SCALE GENOMIC DNA]</scope>
    <source>
        <strain evidence="2">PS652</strain>
    </source>
</reference>
<dbReference type="EMBL" id="CABVHG010000044">
    <property type="protein sequence ID" value="VVN34088.1"/>
    <property type="molecule type" value="Genomic_DNA"/>
</dbReference>
<sequence length="170" mass="18596">MPGLPPEQSVKLTRSIIEQALPHLGTLLFHLEVFVDGDDLIVCKIACRLGGCSVNQELTEAYGLNPRLALIDAERGGKSASLTSLLPPRHLLGQLNVPPRNGKLIDFPASIDLPFIRYCSVTAEKGTDHCAMKMTNGEIVSAIVEGNSEKEVRDHLTQLDSWVRDTLVWA</sequence>
<name>A0A5E6WY21_PSEFL</name>
<reference evidence="1 3" key="2">
    <citation type="submission" date="2024-03" db="EMBL/GenBank/DDBJ databases">
        <authorList>
            <person name="Alaster D. Moffat"/>
            <person name="Govind Chandra"/>
            <person name="Andrew W. Truman"/>
        </authorList>
    </citation>
    <scope>NUCLEOTIDE SEQUENCE [LARGE SCALE GENOMIC DNA]</scope>
    <source>
        <strain evidence="1">PS652</strain>
    </source>
</reference>
<dbReference type="Proteomes" id="UP000326595">
    <property type="component" value="Chromosome"/>
</dbReference>
<dbReference type="EMBL" id="OZ024668">
    <property type="protein sequence ID" value="CAK9891433.1"/>
    <property type="molecule type" value="Genomic_DNA"/>
</dbReference>
<proteinExistence type="predicted"/>
<evidence type="ECO:0000313" key="1">
    <source>
        <dbReference type="EMBL" id="CAK9891433.1"/>
    </source>
</evidence>
<dbReference type="Gene3D" id="3.30.470.20">
    <property type="entry name" value="ATP-grasp fold, B domain"/>
    <property type="match status" value="1"/>
</dbReference>
<dbReference type="AlphaFoldDB" id="A0A5E6WY21"/>
<evidence type="ECO:0008006" key="4">
    <source>
        <dbReference type="Google" id="ProtNLM"/>
    </source>
</evidence>
<gene>
    <name evidence="1" type="ORF">PS652_04294</name>
    <name evidence="2" type="ORF">PS652_05014</name>
</gene>
<organism evidence="2">
    <name type="scientific">Pseudomonas fluorescens</name>
    <dbReference type="NCBI Taxonomy" id="294"/>
    <lineage>
        <taxon>Bacteria</taxon>
        <taxon>Pseudomonadati</taxon>
        <taxon>Pseudomonadota</taxon>
        <taxon>Gammaproteobacteria</taxon>
        <taxon>Pseudomonadales</taxon>
        <taxon>Pseudomonadaceae</taxon>
        <taxon>Pseudomonas</taxon>
    </lineage>
</organism>
<accession>A0A5E6WY21</accession>